<protein>
    <submittedName>
        <fullName evidence="2">Uncharacterized protein</fullName>
    </submittedName>
</protein>
<accession>A0A8J3P9V4</accession>
<proteinExistence type="predicted"/>
<organism evidence="2 3">
    <name type="scientific">Catellatospora coxensis</name>
    <dbReference type="NCBI Taxonomy" id="310354"/>
    <lineage>
        <taxon>Bacteria</taxon>
        <taxon>Bacillati</taxon>
        <taxon>Actinomycetota</taxon>
        <taxon>Actinomycetes</taxon>
        <taxon>Micromonosporales</taxon>
        <taxon>Micromonosporaceae</taxon>
        <taxon>Catellatospora</taxon>
    </lineage>
</organism>
<evidence type="ECO:0000313" key="3">
    <source>
        <dbReference type="Proteomes" id="UP000630887"/>
    </source>
</evidence>
<feature type="region of interest" description="Disordered" evidence="1">
    <location>
        <begin position="1"/>
        <end position="21"/>
    </location>
</feature>
<dbReference type="EMBL" id="BONI01000052">
    <property type="protein sequence ID" value="GIG08748.1"/>
    <property type="molecule type" value="Genomic_DNA"/>
</dbReference>
<name>A0A8J3P9V4_9ACTN</name>
<reference evidence="2 3" key="1">
    <citation type="submission" date="2021-01" db="EMBL/GenBank/DDBJ databases">
        <title>Whole genome shotgun sequence of Catellatospora coxensis NBRC 107359.</title>
        <authorList>
            <person name="Komaki H."/>
            <person name="Tamura T."/>
        </authorList>
    </citation>
    <scope>NUCLEOTIDE SEQUENCE [LARGE SCALE GENOMIC DNA]</scope>
    <source>
        <strain evidence="2 3">NBRC 107359</strain>
    </source>
</reference>
<sequence length="78" mass="7493">MAPCGAEENSAGGTLLPGGGTDAVARKPVASGLAGPLGAGYDPAALDVYVFATVGLIPEPGLAAPRCAGVDVSRETTP</sequence>
<evidence type="ECO:0000313" key="2">
    <source>
        <dbReference type="EMBL" id="GIG08748.1"/>
    </source>
</evidence>
<evidence type="ECO:0000256" key="1">
    <source>
        <dbReference type="SAM" id="MobiDB-lite"/>
    </source>
</evidence>
<gene>
    <name evidence="2" type="ORF">Cco03nite_54480</name>
</gene>
<comment type="caution">
    <text evidence="2">The sequence shown here is derived from an EMBL/GenBank/DDBJ whole genome shotgun (WGS) entry which is preliminary data.</text>
</comment>
<keyword evidence="3" id="KW-1185">Reference proteome</keyword>
<dbReference type="AlphaFoldDB" id="A0A8J3P9V4"/>
<dbReference type="Proteomes" id="UP000630887">
    <property type="component" value="Unassembled WGS sequence"/>
</dbReference>